<keyword evidence="1" id="KW-0472">Membrane</keyword>
<organism evidence="2 3">
    <name type="scientific">Actinomycetospora aurantiaca</name>
    <dbReference type="NCBI Taxonomy" id="3129233"/>
    <lineage>
        <taxon>Bacteria</taxon>
        <taxon>Bacillati</taxon>
        <taxon>Actinomycetota</taxon>
        <taxon>Actinomycetes</taxon>
        <taxon>Pseudonocardiales</taxon>
        <taxon>Pseudonocardiaceae</taxon>
        <taxon>Actinomycetospora</taxon>
    </lineage>
</organism>
<evidence type="ECO:0000313" key="3">
    <source>
        <dbReference type="Proteomes" id="UP001385809"/>
    </source>
</evidence>
<dbReference type="Proteomes" id="UP001385809">
    <property type="component" value="Unassembled WGS sequence"/>
</dbReference>
<proteinExistence type="predicted"/>
<dbReference type="RefSeq" id="WP_337696280.1">
    <property type="nucleotide sequence ID" value="NZ_JBBEGN010000009.1"/>
</dbReference>
<comment type="caution">
    <text evidence="2">The sequence shown here is derived from an EMBL/GenBank/DDBJ whole genome shotgun (WGS) entry which is preliminary data.</text>
</comment>
<gene>
    <name evidence="2" type="ORF">WCD74_18165</name>
</gene>
<keyword evidence="1" id="KW-0812">Transmembrane</keyword>
<keyword evidence="3" id="KW-1185">Reference proteome</keyword>
<dbReference type="InterPro" id="IPR021741">
    <property type="entry name" value="DUF3311"/>
</dbReference>
<dbReference type="Pfam" id="PF11755">
    <property type="entry name" value="DUF3311"/>
    <property type="match status" value="1"/>
</dbReference>
<reference evidence="2 3" key="1">
    <citation type="submission" date="2024-03" db="EMBL/GenBank/DDBJ databases">
        <title>Actinomycetospora sp. OC33-EN08, a novel actinomycete isolated from wild orchid (Aerides multiflora).</title>
        <authorList>
            <person name="Suriyachadkun C."/>
        </authorList>
    </citation>
    <scope>NUCLEOTIDE SEQUENCE [LARGE SCALE GENOMIC DNA]</scope>
    <source>
        <strain evidence="2 3">OC33-EN08</strain>
    </source>
</reference>
<protein>
    <submittedName>
        <fullName evidence="2">DUF3311 domain-containing protein</fullName>
    </submittedName>
</protein>
<feature type="transmembrane region" description="Helical" evidence="1">
    <location>
        <begin position="24"/>
        <end position="41"/>
    </location>
</feature>
<dbReference type="EMBL" id="JBBEGN010000009">
    <property type="protein sequence ID" value="MEJ2869702.1"/>
    <property type="molecule type" value="Genomic_DNA"/>
</dbReference>
<evidence type="ECO:0000313" key="2">
    <source>
        <dbReference type="EMBL" id="MEJ2869702.1"/>
    </source>
</evidence>
<sequence>MSSSTLDPHTPDPAPAQPSFRFRAWNLLLLVPLVSLITPLFNVREPTLVGLPFFYWFQIAVIPIGIVCTLTVHLVTRHDDEEGQR</sequence>
<accession>A0ABU8MQW0</accession>
<feature type="transmembrane region" description="Helical" evidence="1">
    <location>
        <begin position="53"/>
        <end position="75"/>
    </location>
</feature>
<evidence type="ECO:0000256" key="1">
    <source>
        <dbReference type="SAM" id="Phobius"/>
    </source>
</evidence>
<keyword evidence="1" id="KW-1133">Transmembrane helix</keyword>
<name>A0ABU8MQW0_9PSEU</name>